<organism evidence="2 3">
    <name type="scientific">Halomonas saccharevitans</name>
    <dbReference type="NCBI Taxonomy" id="416872"/>
    <lineage>
        <taxon>Bacteria</taxon>
        <taxon>Pseudomonadati</taxon>
        <taxon>Pseudomonadota</taxon>
        <taxon>Gammaproteobacteria</taxon>
        <taxon>Oceanospirillales</taxon>
        <taxon>Halomonadaceae</taxon>
        <taxon>Halomonas</taxon>
    </lineage>
</organism>
<reference evidence="2 3" key="1">
    <citation type="submission" date="2016-10" db="EMBL/GenBank/DDBJ databases">
        <authorList>
            <person name="de Groot N.N."/>
        </authorList>
    </citation>
    <scope>NUCLEOTIDE SEQUENCE [LARGE SCALE GENOMIC DNA]</scope>
    <source>
        <strain evidence="2 3">CGMCC 1.6493</strain>
    </source>
</reference>
<dbReference type="Proteomes" id="UP000199594">
    <property type="component" value="Unassembled WGS sequence"/>
</dbReference>
<evidence type="ECO:0000313" key="3">
    <source>
        <dbReference type="Proteomes" id="UP000199594"/>
    </source>
</evidence>
<evidence type="ECO:0000313" key="2">
    <source>
        <dbReference type="EMBL" id="SFT74191.1"/>
    </source>
</evidence>
<accession>A0A1I7AGW9</accession>
<keyword evidence="1" id="KW-0472">Membrane</keyword>
<dbReference type="AlphaFoldDB" id="A0A1I7AGW9"/>
<sequence length="63" mass="7298">MNEVAARWSSRKFWTAMIWQAVLVWLLVAGHLPVEVFETLTWLLLGGYIAGNVAQKWLLKEVR</sequence>
<protein>
    <recommendedName>
        <fullName evidence="4">Holin</fullName>
    </recommendedName>
</protein>
<feature type="transmembrane region" description="Helical" evidence="1">
    <location>
        <begin position="12"/>
        <end position="34"/>
    </location>
</feature>
<feature type="transmembrane region" description="Helical" evidence="1">
    <location>
        <begin position="40"/>
        <end position="59"/>
    </location>
</feature>
<dbReference type="EMBL" id="FPAQ01000017">
    <property type="protein sequence ID" value="SFT74191.1"/>
    <property type="molecule type" value="Genomic_DNA"/>
</dbReference>
<keyword evidence="1" id="KW-0812">Transmembrane</keyword>
<dbReference type="OrthoDB" id="9865062at2"/>
<evidence type="ECO:0008006" key="4">
    <source>
        <dbReference type="Google" id="ProtNLM"/>
    </source>
</evidence>
<gene>
    <name evidence="2" type="ORF">SAMN04487956_11775</name>
</gene>
<dbReference type="RefSeq" id="WP_089849494.1">
    <property type="nucleotide sequence ID" value="NZ_FPAQ01000017.1"/>
</dbReference>
<evidence type="ECO:0000256" key="1">
    <source>
        <dbReference type="SAM" id="Phobius"/>
    </source>
</evidence>
<name>A0A1I7AGW9_9GAMM</name>
<proteinExistence type="predicted"/>
<keyword evidence="1" id="KW-1133">Transmembrane helix</keyword>